<organism evidence="1 2">
    <name type="scientific">Popillia japonica</name>
    <name type="common">Japanese beetle</name>
    <dbReference type="NCBI Taxonomy" id="7064"/>
    <lineage>
        <taxon>Eukaryota</taxon>
        <taxon>Metazoa</taxon>
        <taxon>Ecdysozoa</taxon>
        <taxon>Arthropoda</taxon>
        <taxon>Hexapoda</taxon>
        <taxon>Insecta</taxon>
        <taxon>Pterygota</taxon>
        <taxon>Neoptera</taxon>
        <taxon>Endopterygota</taxon>
        <taxon>Coleoptera</taxon>
        <taxon>Polyphaga</taxon>
        <taxon>Scarabaeiformia</taxon>
        <taxon>Scarabaeidae</taxon>
        <taxon>Rutelinae</taxon>
        <taxon>Popillia</taxon>
    </lineage>
</organism>
<proteinExistence type="predicted"/>
<dbReference type="EMBL" id="JASPKY010000149">
    <property type="protein sequence ID" value="KAK9730307.1"/>
    <property type="molecule type" value="Genomic_DNA"/>
</dbReference>
<protein>
    <submittedName>
        <fullName evidence="1">Uncharacterized protein</fullName>
    </submittedName>
</protein>
<accession>A0AAW1L7I5</accession>
<keyword evidence="2" id="KW-1185">Reference proteome</keyword>
<evidence type="ECO:0000313" key="2">
    <source>
        <dbReference type="Proteomes" id="UP001458880"/>
    </source>
</evidence>
<reference evidence="1 2" key="1">
    <citation type="journal article" date="2024" name="BMC Genomics">
        <title>De novo assembly and annotation of Popillia japonica's genome with initial clues to its potential as an invasive pest.</title>
        <authorList>
            <person name="Cucini C."/>
            <person name="Boschi S."/>
            <person name="Funari R."/>
            <person name="Cardaioli E."/>
            <person name="Iannotti N."/>
            <person name="Marturano G."/>
            <person name="Paoli F."/>
            <person name="Bruttini M."/>
            <person name="Carapelli A."/>
            <person name="Frati F."/>
            <person name="Nardi F."/>
        </authorList>
    </citation>
    <scope>NUCLEOTIDE SEQUENCE [LARGE SCALE GENOMIC DNA]</scope>
    <source>
        <strain evidence="1">DMR45628</strain>
    </source>
</reference>
<name>A0AAW1L7I5_POPJA</name>
<comment type="caution">
    <text evidence="1">The sequence shown here is derived from an EMBL/GenBank/DDBJ whole genome shotgun (WGS) entry which is preliminary data.</text>
</comment>
<evidence type="ECO:0000313" key="1">
    <source>
        <dbReference type="EMBL" id="KAK9730307.1"/>
    </source>
</evidence>
<sequence length="102" mass="12120">MRVSSFLNGLAENVIRFPTRQEQTQTAEYYFQQGKNKHRRQNIFLRSVDFQGSLIRCIDGCHIPIDKPSRGDIDYLNWKDFYSIVLQGACNSRGKKKFYRYF</sequence>
<dbReference type="AlphaFoldDB" id="A0AAW1L7I5"/>
<gene>
    <name evidence="1" type="ORF">QE152_g15341</name>
</gene>
<dbReference type="Proteomes" id="UP001458880">
    <property type="component" value="Unassembled WGS sequence"/>
</dbReference>